<reference evidence="2" key="1">
    <citation type="submission" date="2022-05" db="EMBL/GenBank/DDBJ databases">
        <title>An RpoN-dependent PEP-CTERM gene is involved in floc formation of an Aquincola tertiaricarbonis strain.</title>
        <authorList>
            <person name="Qiu D."/>
            <person name="Xia M."/>
        </authorList>
    </citation>
    <scope>NUCLEOTIDE SEQUENCE</scope>
    <source>
        <strain evidence="2">RN12</strain>
    </source>
</reference>
<name>A0ABY4S4J0_AQUTE</name>
<keyword evidence="3" id="KW-1185">Reference proteome</keyword>
<feature type="signal peptide" evidence="1">
    <location>
        <begin position="1"/>
        <end position="16"/>
    </location>
</feature>
<sequence>MRLLTALLAATLPLNASGLAQLLPAGEFAARDGRPGPGRTWKLSDEQGRKIAAELSAIAARTPVVIDYEHQTLHAATNGLPAPAAGWINSAVWRDGEGLFGAVDWTPRAKAAIAADEYRYMSPVIAYAEDGTVAGVSLAAITNYPALTGMDQVVAALNTRLTPPEHTMSLLLALCAALGLPNTTAEADAVAAVAALKTKADAPPPVPTALATALGLQAGATEAAALSAVQSLGKAHDTAALVAMQNQVNALSAQLADGRITATVDDAIKAGKLTPASRDAFIAIGRKDEAALTAALSGLVPVPGLGGQTQGDPTGAAAGGGGTAALSATQAAIAKQLGLDPEAYAKQLKASA</sequence>
<keyword evidence="2" id="KW-0645">Protease</keyword>
<dbReference type="EMBL" id="CP097635">
    <property type="protein sequence ID" value="URI06633.1"/>
    <property type="molecule type" value="Genomic_DNA"/>
</dbReference>
<dbReference type="InterPro" id="IPR012106">
    <property type="entry name" value="Phage_Mu_Gp1"/>
</dbReference>
<feature type="chain" id="PRO_5046171848" evidence="1">
    <location>
        <begin position="17"/>
        <end position="352"/>
    </location>
</feature>
<dbReference type="PIRSF" id="PIRSF016624">
    <property type="entry name" value="Mu_prophg_I"/>
    <property type="match status" value="1"/>
</dbReference>
<accession>A0ABY4S4J0</accession>
<organism evidence="2 3">
    <name type="scientific">Aquincola tertiaricarbonis</name>
    <dbReference type="NCBI Taxonomy" id="391953"/>
    <lineage>
        <taxon>Bacteria</taxon>
        <taxon>Pseudomonadati</taxon>
        <taxon>Pseudomonadota</taxon>
        <taxon>Betaproteobacteria</taxon>
        <taxon>Burkholderiales</taxon>
        <taxon>Sphaerotilaceae</taxon>
        <taxon>Aquincola</taxon>
    </lineage>
</organism>
<dbReference type="Proteomes" id="UP001056201">
    <property type="component" value="Chromosome 1"/>
</dbReference>
<protein>
    <submittedName>
        <fullName evidence="2">Phage protease</fullName>
    </submittedName>
</protein>
<proteinExistence type="predicted"/>
<evidence type="ECO:0000256" key="1">
    <source>
        <dbReference type="SAM" id="SignalP"/>
    </source>
</evidence>
<dbReference type="GO" id="GO:0006508">
    <property type="term" value="P:proteolysis"/>
    <property type="evidence" value="ECO:0007669"/>
    <property type="project" value="UniProtKB-KW"/>
</dbReference>
<gene>
    <name evidence="2" type="ORF">MW290_12070</name>
</gene>
<dbReference type="Pfam" id="PF10123">
    <property type="entry name" value="Mu-like_Pro"/>
    <property type="match status" value="1"/>
</dbReference>
<keyword evidence="1" id="KW-0732">Signal</keyword>
<evidence type="ECO:0000313" key="3">
    <source>
        <dbReference type="Proteomes" id="UP001056201"/>
    </source>
</evidence>
<dbReference type="GO" id="GO:0008233">
    <property type="term" value="F:peptidase activity"/>
    <property type="evidence" value="ECO:0007669"/>
    <property type="project" value="UniProtKB-KW"/>
</dbReference>
<keyword evidence="2" id="KW-0378">Hydrolase</keyword>
<evidence type="ECO:0000313" key="2">
    <source>
        <dbReference type="EMBL" id="URI06633.1"/>
    </source>
</evidence>
<dbReference type="RefSeq" id="WP_250194895.1">
    <property type="nucleotide sequence ID" value="NZ_CP097635.1"/>
</dbReference>